<feature type="domain" description="RNA polymerase sigma factor 70 region 4 type 2" evidence="7">
    <location>
        <begin position="133"/>
        <end position="184"/>
    </location>
</feature>
<dbReference type="Pfam" id="PF08281">
    <property type="entry name" value="Sigma70_r4_2"/>
    <property type="match status" value="1"/>
</dbReference>
<keyword evidence="4" id="KW-0238">DNA-binding</keyword>
<dbReference type="CDD" id="cd06171">
    <property type="entry name" value="Sigma70_r4"/>
    <property type="match status" value="1"/>
</dbReference>
<dbReference type="InterPro" id="IPR007627">
    <property type="entry name" value="RNA_pol_sigma70_r2"/>
</dbReference>
<dbReference type="SUPFAM" id="SSF88946">
    <property type="entry name" value="Sigma2 domain of RNA polymerase sigma factors"/>
    <property type="match status" value="1"/>
</dbReference>
<evidence type="ECO:0000256" key="3">
    <source>
        <dbReference type="ARBA" id="ARBA00023082"/>
    </source>
</evidence>
<dbReference type="SUPFAM" id="SSF88659">
    <property type="entry name" value="Sigma3 and sigma4 domains of RNA polymerase sigma factors"/>
    <property type="match status" value="1"/>
</dbReference>
<dbReference type="InterPro" id="IPR039425">
    <property type="entry name" value="RNA_pol_sigma-70-like"/>
</dbReference>
<proteinExistence type="inferred from homology"/>
<dbReference type="InterPro" id="IPR013325">
    <property type="entry name" value="RNA_pol_sigma_r2"/>
</dbReference>
<dbReference type="PANTHER" id="PTHR43133:SF50">
    <property type="entry name" value="ECF RNA POLYMERASE SIGMA FACTOR SIGM"/>
    <property type="match status" value="1"/>
</dbReference>
<organism evidence="8 10">
    <name type="scientific">Candidatus Phosphoribacter hodrii</name>
    <dbReference type="NCBI Taxonomy" id="2953743"/>
    <lineage>
        <taxon>Bacteria</taxon>
        <taxon>Bacillati</taxon>
        <taxon>Actinomycetota</taxon>
        <taxon>Actinomycetes</taxon>
        <taxon>Micrococcales</taxon>
        <taxon>Dermatophilaceae</taxon>
        <taxon>Candidatus Phosphoribacter</taxon>
    </lineage>
</organism>
<dbReference type="InterPro" id="IPR036388">
    <property type="entry name" value="WH-like_DNA-bd_sf"/>
</dbReference>
<feature type="domain" description="RNA polymerase sigma-70 region 2" evidence="6">
    <location>
        <begin position="31"/>
        <end position="90"/>
    </location>
</feature>
<evidence type="ECO:0000256" key="4">
    <source>
        <dbReference type="ARBA" id="ARBA00023125"/>
    </source>
</evidence>
<dbReference type="AlphaFoldDB" id="A0A935M388"/>
<evidence type="ECO:0000256" key="5">
    <source>
        <dbReference type="ARBA" id="ARBA00023163"/>
    </source>
</evidence>
<dbReference type="EMBL" id="JADKGK010000022">
    <property type="protein sequence ID" value="MBL0004878.1"/>
    <property type="molecule type" value="Genomic_DNA"/>
</dbReference>
<dbReference type="Pfam" id="PF04542">
    <property type="entry name" value="Sigma70_r2"/>
    <property type="match status" value="1"/>
</dbReference>
<dbReference type="NCBIfam" id="TIGR02983">
    <property type="entry name" value="SigE-fam_strep"/>
    <property type="match status" value="1"/>
</dbReference>
<evidence type="ECO:0000259" key="7">
    <source>
        <dbReference type="Pfam" id="PF08281"/>
    </source>
</evidence>
<evidence type="ECO:0000313" key="8">
    <source>
        <dbReference type="EMBL" id="MBK7272755.1"/>
    </source>
</evidence>
<dbReference type="Proteomes" id="UP000886632">
    <property type="component" value="Unassembled WGS sequence"/>
</dbReference>
<evidence type="ECO:0000313" key="9">
    <source>
        <dbReference type="EMBL" id="MBL0004878.1"/>
    </source>
</evidence>
<evidence type="ECO:0000256" key="1">
    <source>
        <dbReference type="ARBA" id="ARBA00010641"/>
    </source>
</evidence>
<comment type="caution">
    <text evidence="8">The sequence shown here is derived from an EMBL/GenBank/DDBJ whole genome shotgun (WGS) entry which is preliminary data.</text>
</comment>
<evidence type="ECO:0000256" key="2">
    <source>
        <dbReference type="ARBA" id="ARBA00023015"/>
    </source>
</evidence>
<dbReference type="NCBIfam" id="TIGR02937">
    <property type="entry name" value="sigma70-ECF"/>
    <property type="match status" value="1"/>
</dbReference>
<dbReference type="Gene3D" id="1.10.10.10">
    <property type="entry name" value="Winged helix-like DNA-binding domain superfamily/Winged helix DNA-binding domain"/>
    <property type="match status" value="1"/>
</dbReference>
<keyword evidence="2" id="KW-0805">Transcription regulation</keyword>
<protein>
    <submittedName>
        <fullName evidence="8">SigE family RNA polymerase sigma factor</fullName>
    </submittedName>
</protein>
<dbReference type="GO" id="GO:0006352">
    <property type="term" value="P:DNA-templated transcription initiation"/>
    <property type="evidence" value="ECO:0007669"/>
    <property type="project" value="InterPro"/>
</dbReference>
<dbReference type="Gene3D" id="1.10.1740.10">
    <property type="match status" value="1"/>
</dbReference>
<dbReference type="InterPro" id="IPR013249">
    <property type="entry name" value="RNA_pol_sigma70_r4_t2"/>
</dbReference>
<gene>
    <name evidence="8" type="ORF">IPI13_06150</name>
    <name evidence="9" type="ORF">IPP00_13125</name>
</gene>
<dbReference type="GO" id="GO:0003677">
    <property type="term" value="F:DNA binding"/>
    <property type="evidence" value="ECO:0007669"/>
    <property type="project" value="UniProtKB-KW"/>
</dbReference>
<keyword evidence="5" id="KW-0804">Transcription</keyword>
<dbReference type="EMBL" id="JADJIB010000002">
    <property type="protein sequence ID" value="MBK7272755.1"/>
    <property type="molecule type" value="Genomic_DNA"/>
</dbReference>
<dbReference type="Proteomes" id="UP000726105">
    <property type="component" value="Unassembled WGS sequence"/>
</dbReference>
<dbReference type="InterPro" id="IPR014325">
    <property type="entry name" value="RNA_pol_sigma-E_actinobac"/>
</dbReference>
<reference evidence="8 10" key="1">
    <citation type="submission" date="2020-10" db="EMBL/GenBank/DDBJ databases">
        <title>Connecting structure to function with the recovery of over 1000 high-quality activated sludge metagenome-assembled genomes encoding full-length rRNA genes using long-read sequencing.</title>
        <authorList>
            <person name="Singleton C.M."/>
            <person name="Petriglieri F."/>
            <person name="Kristensen J.M."/>
            <person name="Kirkegaard R.H."/>
            <person name="Michaelsen T.Y."/>
            <person name="Andersen M.H."/>
            <person name="Karst S.M."/>
            <person name="Dueholm M.S."/>
            <person name="Nielsen P.H."/>
            <person name="Albertsen M."/>
        </authorList>
    </citation>
    <scope>NUCLEOTIDE SEQUENCE [LARGE SCALE GENOMIC DNA]</scope>
    <source>
        <strain evidence="8">Ega_18-Q3-R5-49_MAXAC.001</strain>
        <strain evidence="9">Ribe_18-Q3-R11-54_MAXAC.001</strain>
    </source>
</reference>
<accession>A0A935M388</accession>
<dbReference type="GO" id="GO:0016987">
    <property type="term" value="F:sigma factor activity"/>
    <property type="evidence" value="ECO:0007669"/>
    <property type="project" value="UniProtKB-KW"/>
</dbReference>
<dbReference type="InterPro" id="IPR014284">
    <property type="entry name" value="RNA_pol_sigma-70_dom"/>
</dbReference>
<evidence type="ECO:0000313" key="10">
    <source>
        <dbReference type="Proteomes" id="UP000726105"/>
    </source>
</evidence>
<sequence>MQLERPGARGSARTPGAAVGVTSADEAIAILYAAHWHPLVRLAWFLVHDQGTAEDVVQDAFIATHRNYDRIRDTGAAVAYLRRAVVNGARSVQRHDVVVRREAIAEAGRADAADRATAASAEAQALRHLGDGAMLAALRRLPDRQREVLVLRYFADWSEAAIADALGIAPGSVKAHAHRGLAALRARLEATE</sequence>
<comment type="similarity">
    <text evidence="1">Belongs to the sigma-70 factor family. ECF subfamily.</text>
</comment>
<keyword evidence="3" id="KW-0731">Sigma factor</keyword>
<name>A0A935M388_9MICO</name>
<evidence type="ECO:0000259" key="6">
    <source>
        <dbReference type="Pfam" id="PF04542"/>
    </source>
</evidence>
<dbReference type="InterPro" id="IPR013324">
    <property type="entry name" value="RNA_pol_sigma_r3/r4-like"/>
</dbReference>
<dbReference type="PANTHER" id="PTHR43133">
    <property type="entry name" value="RNA POLYMERASE ECF-TYPE SIGMA FACTO"/>
    <property type="match status" value="1"/>
</dbReference>